<organism evidence="1 2">
    <name type="scientific">Panagrolaimus sp. JU765</name>
    <dbReference type="NCBI Taxonomy" id="591449"/>
    <lineage>
        <taxon>Eukaryota</taxon>
        <taxon>Metazoa</taxon>
        <taxon>Ecdysozoa</taxon>
        <taxon>Nematoda</taxon>
        <taxon>Chromadorea</taxon>
        <taxon>Rhabditida</taxon>
        <taxon>Tylenchina</taxon>
        <taxon>Panagrolaimomorpha</taxon>
        <taxon>Panagrolaimoidea</taxon>
        <taxon>Panagrolaimidae</taxon>
        <taxon>Panagrolaimus</taxon>
    </lineage>
</organism>
<accession>A0AC34QPF4</accession>
<protein>
    <submittedName>
        <fullName evidence="2">Uncharacterized protein</fullName>
    </submittedName>
</protein>
<dbReference type="WBParaSite" id="JU765_v2.g18134.t1">
    <property type="protein sequence ID" value="JU765_v2.g18134.t1"/>
    <property type="gene ID" value="JU765_v2.g18134"/>
</dbReference>
<proteinExistence type="predicted"/>
<evidence type="ECO:0000313" key="1">
    <source>
        <dbReference type="Proteomes" id="UP000887576"/>
    </source>
</evidence>
<name>A0AC34QPF4_9BILA</name>
<dbReference type="Proteomes" id="UP000887576">
    <property type="component" value="Unplaced"/>
</dbReference>
<evidence type="ECO:0000313" key="2">
    <source>
        <dbReference type="WBParaSite" id="JU765_v2.g18134.t1"/>
    </source>
</evidence>
<reference evidence="2" key="1">
    <citation type="submission" date="2022-11" db="UniProtKB">
        <authorList>
            <consortium name="WormBaseParasite"/>
        </authorList>
    </citation>
    <scope>IDENTIFICATION</scope>
</reference>
<sequence length="158" mass="18353">MLAACIARGLARDDSMFIETMIEGVLHKSPRQLRFLYATLIIHCSVEEPIVLWELFKVPLSADYRRPNNADRAEMLAFRTVLKMILKRDLQISDYPVLEFLLGLPEFAITDDPSYIIHHRDRGIEIEVTLNTDQRTIFKTIIEKVNNPTPNEVNHFRC</sequence>